<comment type="pathway">
    <text evidence="2">Cell wall biogenesis; peptidoglycan biosynthesis.</text>
</comment>
<dbReference type="InterPro" id="IPR012338">
    <property type="entry name" value="Beta-lactam/transpept-like"/>
</dbReference>
<keyword evidence="8" id="KW-0378">Hydrolase</keyword>
<comment type="caution">
    <text evidence="15">The sequence shown here is derived from an EMBL/GenBank/DDBJ whole genome shotgun (WGS) entry which is preliminary data.</text>
</comment>
<evidence type="ECO:0000256" key="10">
    <source>
        <dbReference type="ARBA" id="ARBA00022984"/>
    </source>
</evidence>
<dbReference type="InterPro" id="IPR001967">
    <property type="entry name" value="Peptidase_S11_N"/>
</dbReference>
<reference evidence="15 16" key="1">
    <citation type="submission" date="2020-10" db="EMBL/GenBank/DDBJ databases">
        <title>Bacillus sp. HD4P25, an endophyte from a halophyte.</title>
        <authorList>
            <person name="Sun J.-Q."/>
        </authorList>
    </citation>
    <scope>NUCLEOTIDE SEQUENCE [LARGE SCALE GENOMIC DNA]</scope>
    <source>
        <strain evidence="15 16">YIM 93174</strain>
    </source>
</reference>
<evidence type="ECO:0000313" key="16">
    <source>
        <dbReference type="Proteomes" id="UP001516662"/>
    </source>
</evidence>
<sequence>MRIKNQSKLIVSILTIFLLSIYMNPTNIVSAETDSLGIEAEGAILIEASTGKILYEKNADKVLGIASMSKMMTEYLLLEALEDGTVTPDQQYNVSDYVYRISQNRSLSNVPLRQDGTYSVQELYESMAIYSANGSTIAIAEIIAGSETNFVKMMNDKAAELGLEDYKFYNSTGLNNSDLLGLHPEGTGETDENVMSARATAKLAYHLLKDFPQLIETASIPRKTFREGTDDAIEMPNWNWMLPGLVFQHQDVDGIKTGSTSFAGYCFTGTAERDGVRYITVVMNTASQKARFDETRKMLDYAFSNYSIEQIFPEGYQIEDQSVLPVTKGKEKEVKVESNAPINVVLKRGESEKELYKAEYVFDQEVLSEDAGLVAPVEKGMKVGQLVVTYSGTSNYGFITPEGEHSLKADLITTGDVEKANWFSLMMRGIGGFFSDVWSSVANAVKGIF</sequence>
<dbReference type="EMBL" id="JADCLJ010000017">
    <property type="protein sequence ID" value="MBE4907785.1"/>
    <property type="molecule type" value="Genomic_DNA"/>
</dbReference>
<dbReference type="InterPro" id="IPR012907">
    <property type="entry name" value="Peptidase_S11_C"/>
</dbReference>
<dbReference type="GO" id="GO:0004180">
    <property type="term" value="F:carboxypeptidase activity"/>
    <property type="evidence" value="ECO:0007669"/>
    <property type="project" value="UniProtKB-KW"/>
</dbReference>
<keyword evidence="7" id="KW-0732">Signal</keyword>
<evidence type="ECO:0000256" key="9">
    <source>
        <dbReference type="ARBA" id="ARBA00022960"/>
    </source>
</evidence>
<evidence type="ECO:0000256" key="13">
    <source>
        <dbReference type="RuleBase" id="RU004016"/>
    </source>
</evidence>
<evidence type="ECO:0000256" key="1">
    <source>
        <dbReference type="ARBA" id="ARBA00003217"/>
    </source>
</evidence>
<evidence type="ECO:0000256" key="12">
    <source>
        <dbReference type="ARBA" id="ARBA00034000"/>
    </source>
</evidence>
<evidence type="ECO:0000256" key="7">
    <source>
        <dbReference type="ARBA" id="ARBA00022729"/>
    </source>
</evidence>
<dbReference type="SUPFAM" id="SSF69189">
    <property type="entry name" value="Penicillin-binding protein associated domain"/>
    <property type="match status" value="1"/>
</dbReference>
<gene>
    <name evidence="15" type="ORF">IMZ08_06915</name>
</gene>
<dbReference type="InterPro" id="IPR018044">
    <property type="entry name" value="Peptidase_S11"/>
</dbReference>
<keyword evidence="5 15" id="KW-0121">Carboxypeptidase</keyword>
<dbReference type="Pfam" id="PF07943">
    <property type="entry name" value="PBP5_C"/>
    <property type="match status" value="1"/>
</dbReference>
<organism evidence="15 16">
    <name type="scientific">Litchfieldia luteola</name>
    <dbReference type="NCBI Taxonomy" id="682179"/>
    <lineage>
        <taxon>Bacteria</taxon>
        <taxon>Bacillati</taxon>
        <taxon>Bacillota</taxon>
        <taxon>Bacilli</taxon>
        <taxon>Bacillales</taxon>
        <taxon>Bacillaceae</taxon>
        <taxon>Litchfieldia</taxon>
    </lineage>
</organism>
<dbReference type="Pfam" id="PF00768">
    <property type="entry name" value="Peptidase_S11"/>
    <property type="match status" value="1"/>
</dbReference>
<feature type="domain" description="Peptidase S11 D-Ala-D-Ala carboxypeptidase A C-terminal" evidence="14">
    <location>
        <begin position="306"/>
        <end position="419"/>
    </location>
</feature>
<dbReference type="InterPro" id="IPR015956">
    <property type="entry name" value="Peniciliin-bd_prot_C_sf"/>
</dbReference>
<evidence type="ECO:0000256" key="4">
    <source>
        <dbReference type="ARBA" id="ARBA00012448"/>
    </source>
</evidence>
<comment type="catalytic activity">
    <reaction evidence="12">
        <text>Preferential cleavage: (Ac)2-L-Lys-D-Ala-|-D-Ala. Also transpeptidation of peptidyl-alanyl moieties that are N-acyl substituents of D-alanine.</text>
        <dbReference type="EC" id="3.4.16.4"/>
    </reaction>
</comment>
<evidence type="ECO:0000256" key="3">
    <source>
        <dbReference type="ARBA" id="ARBA00007164"/>
    </source>
</evidence>
<dbReference type="Gene3D" id="3.40.710.10">
    <property type="entry name" value="DD-peptidase/beta-lactamase superfamily"/>
    <property type="match status" value="1"/>
</dbReference>
<keyword evidence="9" id="KW-0133">Cell shape</keyword>
<proteinExistence type="inferred from homology"/>
<name>A0ABR9QH20_9BACI</name>
<keyword evidence="10" id="KW-0573">Peptidoglycan synthesis</keyword>
<dbReference type="InterPro" id="IPR037167">
    <property type="entry name" value="Peptidase_S11_C_sf"/>
</dbReference>
<keyword evidence="11" id="KW-0961">Cell wall biogenesis/degradation</keyword>
<dbReference type="RefSeq" id="WP_193535261.1">
    <property type="nucleotide sequence ID" value="NZ_JADCLJ010000017.1"/>
</dbReference>
<evidence type="ECO:0000256" key="5">
    <source>
        <dbReference type="ARBA" id="ARBA00022645"/>
    </source>
</evidence>
<protein>
    <recommendedName>
        <fullName evidence="4">serine-type D-Ala-D-Ala carboxypeptidase</fullName>
        <ecNumber evidence="4">3.4.16.4</ecNumber>
    </recommendedName>
</protein>
<keyword evidence="16" id="KW-1185">Reference proteome</keyword>
<dbReference type="PANTHER" id="PTHR21581">
    <property type="entry name" value="D-ALANYL-D-ALANINE CARBOXYPEPTIDASE"/>
    <property type="match status" value="1"/>
</dbReference>
<dbReference type="PRINTS" id="PR00725">
    <property type="entry name" value="DADACBPTASE1"/>
</dbReference>
<evidence type="ECO:0000259" key="14">
    <source>
        <dbReference type="SMART" id="SM00936"/>
    </source>
</evidence>
<keyword evidence="6" id="KW-0645">Protease</keyword>
<dbReference type="Proteomes" id="UP001516662">
    <property type="component" value="Unassembled WGS sequence"/>
</dbReference>
<comment type="function">
    <text evidence="1">Removes C-terminal D-alanyl residues from sugar-peptide cell wall precursors.</text>
</comment>
<evidence type="ECO:0000256" key="11">
    <source>
        <dbReference type="ARBA" id="ARBA00023316"/>
    </source>
</evidence>
<evidence type="ECO:0000313" key="15">
    <source>
        <dbReference type="EMBL" id="MBE4907785.1"/>
    </source>
</evidence>
<dbReference type="SMART" id="SM00936">
    <property type="entry name" value="PBP5_C"/>
    <property type="match status" value="1"/>
</dbReference>
<accession>A0ABR9QH20</accession>
<evidence type="ECO:0000256" key="2">
    <source>
        <dbReference type="ARBA" id="ARBA00004752"/>
    </source>
</evidence>
<dbReference type="Gene3D" id="2.60.410.10">
    <property type="entry name" value="D-Ala-D-Ala carboxypeptidase, C-terminal domain"/>
    <property type="match status" value="1"/>
</dbReference>
<comment type="similarity">
    <text evidence="3 13">Belongs to the peptidase S11 family.</text>
</comment>
<dbReference type="PANTHER" id="PTHR21581:SF11">
    <property type="entry name" value="D-ALANYL-D-ALANINE CARBOXYPEPTIDASE DACA"/>
    <property type="match status" value="1"/>
</dbReference>
<dbReference type="SUPFAM" id="SSF56601">
    <property type="entry name" value="beta-lactamase/transpeptidase-like"/>
    <property type="match status" value="1"/>
</dbReference>
<evidence type="ECO:0000256" key="6">
    <source>
        <dbReference type="ARBA" id="ARBA00022670"/>
    </source>
</evidence>
<dbReference type="EC" id="3.4.16.4" evidence="4"/>
<evidence type="ECO:0000256" key="8">
    <source>
        <dbReference type="ARBA" id="ARBA00022801"/>
    </source>
</evidence>